<geneLocation type="plasmid" evidence="2">
    <name>p29887</name>
</geneLocation>
<dbReference type="InterPro" id="IPR041657">
    <property type="entry name" value="HTH_17"/>
</dbReference>
<reference evidence="2" key="1">
    <citation type="submission" date="2023-02" db="EMBL/GenBank/DDBJ databases">
        <title>Streptococcus sp. Genome Sequencing and Assembly.</title>
        <authorList>
            <person name="Shore S.M."/>
            <person name="Nicholson T.L."/>
        </authorList>
    </citation>
    <scope>NUCLEOTIDE SEQUENCE</scope>
    <source>
        <strain evidence="2">29887</strain>
        <plasmid evidence="2">p29887</plasmid>
    </source>
</reference>
<organism evidence="2">
    <name type="scientific">Streptococcus iners</name>
    <dbReference type="NCBI Taxonomy" id="3028084"/>
    <lineage>
        <taxon>Bacteria</taxon>
        <taxon>Bacillati</taxon>
        <taxon>Bacillota</taxon>
        <taxon>Bacilli</taxon>
        <taxon>Lactobacillales</taxon>
        <taxon>Streptococcaceae</taxon>
        <taxon>Streptococcus</taxon>
    </lineage>
</organism>
<dbReference type="AlphaFoldDB" id="A0AA96VMH3"/>
<protein>
    <submittedName>
        <fullName evidence="2">Helix-turn-helix domain-containing protein</fullName>
    </submittedName>
</protein>
<dbReference type="RefSeq" id="WP_248051679.1">
    <property type="nucleotide sequence ID" value="NZ_CP118736.1"/>
</dbReference>
<dbReference type="SUPFAM" id="SSF46955">
    <property type="entry name" value="Putative DNA-binding domain"/>
    <property type="match status" value="1"/>
</dbReference>
<accession>A0AA96VMH3</accession>
<dbReference type="NCBIfam" id="TIGR01764">
    <property type="entry name" value="excise"/>
    <property type="match status" value="1"/>
</dbReference>
<dbReference type="InterPro" id="IPR010093">
    <property type="entry name" value="SinI_DNA-bd"/>
</dbReference>
<dbReference type="GO" id="GO:0003677">
    <property type="term" value="F:DNA binding"/>
    <property type="evidence" value="ECO:0007669"/>
    <property type="project" value="InterPro"/>
</dbReference>
<dbReference type="KEGG" id="sins:PW252_11230"/>
<name>A0AA96VMH3_9STRE</name>
<proteinExistence type="predicted"/>
<gene>
    <name evidence="2" type="ORF">PW252_11230</name>
</gene>
<feature type="domain" description="Helix-turn-helix" evidence="1">
    <location>
        <begin position="7"/>
        <end position="54"/>
    </location>
</feature>
<sequence>MANLNTYTLEEVEGILKVTRRTIYNYIKNGDLKAVKMGKYWRVSETNLQDFIEHGTKKKG</sequence>
<dbReference type="Pfam" id="PF12728">
    <property type="entry name" value="HTH_17"/>
    <property type="match status" value="1"/>
</dbReference>
<keyword evidence="2" id="KW-0614">Plasmid</keyword>
<dbReference type="EMBL" id="CP118736">
    <property type="protein sequence ID" value="WNY52226.1"/>
    <property type="molecule type" value="Genomic_DNA"/>
</dbReference>
<evidence type="ECO:0000259" key="1">
    <source>
        <dbReference type="Pfam" id="PF12728"/>
    </source>
</evidence>
<evidence type="ECO:0000313" key="2">
    <source>
        <dbReference type="EMBL" id="WNY52226.1"/>
    </source>
</evidence>
<dbReference type="InterPro" id="IPR009061">
    <property type="entry name" value="DNA-bd_dom_put_sf"/>
</dbReference>